<organism evidence="7 8">
    <name type="scientific">Pseudalkalibacillus berkeleyi</name>
    <dbReference type="NCBI Taxonomy" id="1069813"/>
    <lineage>
        <taxon>Bacteria</taxon>
        <taxon>Bacillati</taxon>
        <taxon>Bacillota</taxon>
        <taxon>Bacilli</taxon>
        <taxon>Bacillales</taxon>
        <taxon>Fictibacillaceae</taxon>
        <taxon>Pseudalkalibacillus</taxon>
    </lineage>
</organism>
<dbReference type="RefSeq" id="WP_236333185.1">
    <property type="nucleotide sequence ID" value="NZ_JAKIJS010000001.1"/>
</dbReference>
<dbReference type="EMBL" id="JAKIJS010000001">
    <property type="protein sequence ID" value="MCF6137515.1"/>
    <property type="molecule type" value="Genomic_DNA"/>
</dbReference>
<keyword evidence="4 6" id="KW-0175">Coiled coil</keyword>
<gene>
    <name evidence="6 7" type="primary">gpsB</name>
    <name evidence="7" type="ORF">L2716_07225</name>
</gene>
<dbReference type="PANTHER" id="PTHR35794">
    <property type="entry name" value="CELL DIVISION PROTEIN DIVIVA"/>
    <property type="match status" value="1"/>
</dbReference>
<keyword evidence="2 6" id="KW-0132">Cell division</keyword>
<comment type="similarity">
    <text evidence="6">Belongs to the GpsB family.</text>
</comment>
<sequence length="101" mass="11973">MENKRVQLSSKEILEKDFKTGFRGYDQDEVDQFLDVIIKDYEQYQKEIDRLNEENMKLRKEVQRAGEQPKQQGNGAGITNYDILKRLSNLEKHVFGSKLYD</sequence>
<comment type="subcellular location">
    <subcellularLocation>
        <location evidence="6">Cytoplasm</location>
    </subcellularLocation>
    <text evidence="6">Shuttles between the lateral wall and the division site in a cell cycle-dependent manner.</text>
</comment>
<dbReference type="PIRSF" id="PIRSF029938">
    <property type="entry name" value="UCP029938"/>
    <property type="match status" value="1"/>
</dbReference>
<comment type="caution">
    <text evidence="7">The sequence shown here is derived from an EMBL/GenBank/DDBJ whole genome shotgun (WGS) entry which is preliminary data.</text>
</comment>
<dbReference type="InterPro" id="IPR011229">
    <property type="entry name" value="Cell_cycle_GpsB"/>
</dbReference>
<evidence type="ECO:0000256" key="6">
    <source>
        <dbReference type="HAMAP-Rule" id="MF_02011"/>
    </source>
</evidence>
<dbReference type="Gene3D" id="6.10.250.660">
    <property type="match status" value="1"/>
</dbReference>
<name>A0ABS9H1I7_9BACL</name>
<evidence type="ECO:0000313" key="7">
    <source>
        <dbReference type="EMBL" id="MCF6137515.1"/>
    </source>
</evidence>
<reference evidence="7 8" key="1">
    <citation type="submission" date="2022-01" db="EMBL/GenBank/DDBJ databases">
        <title>Alkalihalobacillus sp. EGI L200015, a novel bacterium isolated from a salt lake sediment.</title>
        <authorList>
            <person name="Gao L."/>
            <person name="Fang B.-Z."/>
            <person name="Li W.-J."/>
        </authorList>
    </citation>
    <scope>NUCLEOTIDE SEQUENCE [LARGE SCALE GENOMIC DNA]</scope>
    <source>
        <strain evidence="7 8">KCTC 12718</strain>
    </source>
</reference>
<keyword evidence="3 6" id="KW-0133">Cell shape</keyword>
<evidence type="ECO:0000256" key="2">
    <source>
        <dbReference type="ARBA" id="ARBA00022618"/>
    </source>
</evidence>
<dbReference type="InterPro" id="IPR019933">
    <property type="entry name" value="DivIVA_domain"/>
</dbReference>
<protein>
    <recommendedName>
        <fullName evidence="6">Cell cycle protein GpsB</fullName>
    </recommendedName>
    <alternativeName>
        <fullName evidence="6">Guiding PBP1-shuttling protein</fullName>
    </alternativeName>
</protein>
<dbReference type="NCBIfam" id="TIGR03544">
    <property type="entry name" value="DivI1A_domain"/>
    <property type="match status" value="1"/>
</dbReference>
<evidence type="ECO:0000256" key="1">
    <source>
        <dbReference type="ARBA" id="ARBA00022490"/>
    </source>
</evidence>
<dbReference type="NCBIfam" id="NF010725">
    <property type="entry name" value="PRK14127.1"/>
    <property type="match status" value="1"/>
</dbReference>
<dbReference type="GO" id="GO:0051301">
    <property type="term" value="P:cell division"/>
    <property type="evidence" value="ECO:0007669"/>
    <property type="project" value="UniProtKB-KW"/>
</dbReference>
<feature type="coiled-coil region" evidence="6">
    <location>
        <begin position="34"/>
        <end position="68"/>
    </location>
</feature>
<keyword evidence="1 6" id="KW-0963">Cytoplasm</keyword>
<dbReference type="Pfam" id="PF05103">
    <property type="entry name" value="DivIVA"/>
    <property type="match status" value="1"/>
</dbReference>
<proteinExistence type="inferred from homology"/>
<keyword evidence="8" id="KW-1185">Reference proteome</keyword>
<evidence type="ECO:0000256" key="5">
    <source>
        <dbReference type="ARBA" id="ARBA00023306"/>
    </source>
</evidence>
<keyword evidence="5 6" id="KW-0131">Cell cycle</keyword>
<comment type="function">
    <text evidence="6">Divisome component that associates with the complex late in its assembly, after the Z-ring is formed, and is dependent on DivIC and PBP2B for its recruitment to the divisome. Together with EzrA, is a key component of the system that regulates PBP1 localization during cell cycle progression. Its main role could be the removal of PBP1 from the cell pole after pole maturation is completed. Also contributes to the recruitment of PBP1 to the division complex. Not essential for septum formation.</text>
</comment>
<dbReference type="HAMAP" id="MF_02011">
    <property type="entry name" value="GpsB"/>
    <property type="match status" value="1"/>
</dbReference>
<accession>A0ABS9H1I7</accession>
<evidence type="ECO:0000256" key="4">
    <source>
        <dbReference type="ARBA" id="ARBA00023054"/>
    </source>
</evidence>
<evidence type="ECO:0000313" key="8">
    <source>
        <dbReference type="Proteomes" id="UP001649381"/>
    </source>
</evidence>
<dbReference type="PANTHER" id="PTHR35794:SF1">
    <property type="entry name" value="CELL CYCLE PROTEIN GPSB"/>
    <property type="match status" value="1"/>
</dbReference>
<dbReference type="Proteomes" id="UP001649381">
    <property type="component" value="Unassembled WGS sequence"/>
</dbReference>
<dbReference type="InterPro" id="IPR007793">
    <property type="entry name" value="DivIVA_fam"/>
</dbReference>
<comment type="subunit">
    <text evidence="6">Forms polymers through the coiled coil domains. Interacts with PBP1, MreC and EzrA.</text>
</comment>
<evidence type="ECO:0000256" key="3">
    <source>
        <dbReference type="ARBA" id="ARBA00022960"/>
    </source>
</evidence>